<dbReference type="STRING" id="658196.A0A397T372"/>
<dbReference type="GO" id="GO:0006261">
    <property type="term" value="P:DNA-templated DNA replication"/>
    <property type="evidence" value="ECO:0007669"/>
    <property type="project" value="TreeGrafter"/>
</dbReference>
<keyword evidence="10" id="KW-1185">Reference proteome</keyword>
<dbReference type="InterPro" id="IPR006134">
    <property type="entry name" value="DNA-dir_DNA_pol_B_multi_dom"/>
</dbReference>
<sequence length="463" mass="53011">MDIPTILKDEIANHQDIPFIPKAVVTITDIKVFFDIRIPNNANIPKFWSKVKSILATRKDSRGSTVNMNLIQMECIKTYSICDHHAEKKPYLHIVAPNKDERFTTLDIISSYNSKVNLKCKLKIALDDIGTYYRKVARDIGSTWDIETYNSRELGNKTPEAKNETAQWIVQLSANLHKKADAESILTWNYFGGREKPLTNEKCDLDDKANMPISKLWKYYSEAKDGTSDSSIKNMHEIINYCIIDALCYQEFIVECSVINDYREVTSIAYKLLFNMYYYAIGMKISNLLDAEAWAQNILYTTKIFDQKASGKFSGAYIFSPEKGLENKHPIIGLDFTSLYSSIIMTYNLLPEKMVSTLSEANELKRENKVLHCIEFKYNGKTVELKVFRKKKKYIELIKGRLYSASESTPMQKAVKLYMNSFYGITGQSNSPFYKLELAGGITLAGQENIKFIAKFMKKKGLG</sequence>
<dbReference type="GO" id="GO:0003887">
    <property type="term" value="F:DNA-directed DNA polymerase activity"/>
    <property type="evidence" value="ECO:0007669"/>
    <property type="project" value="UniProtKB-KW"/>
</dbReference>
<dbReference type="Proteomes" id="UP000265703">
    <property type="component" value="Unassembled WGS sequence"/>
</dbReference>
<comment type="catalytic activity">
    <reaction evidence="7">
        <text>DNA(n) + a 2'-deoxyribonucleoside 5'-triphosphate = DNA(n+1) + diphosphate</text>
        <dbReference type="Rhea" id="RHEA:22508"/>
        <dbReference type="Rhea" id="RHEA-COMP:17339"/>
        <dbReference type="Rhea" id="RHEA-COMP:17340"/>
        <dbReference type="ChEBI" id="CHEBI:33019"/>
        <dbReference type="ChEBI" id="CHEBI:61560"/>
        <dbReference type="ChEBI" id="CHEBI:173112"/>
        <dbReference type="EC" id="2.7.7.7"/>
    </reaction>
</comment>
<evidence type="ECO:0000313" key="10">
    <source>
        <dbReference type="Proteomes" id="UP000265703"/>
    </source>
</evidence>
<evidence type="ECO:0000256" key="7">
    <source>
        <dbReference type="ARBA" id="ARBA00049244"/>
    </source>
</evidence>
<proteinExistence type="inferred from homology"/>
<evidence type="ECO:0000256" key="6">
    <source>
        <dbReference type="ARBA" id="ARBA00023125"/>
    </source>
</evidence>
<evidence type="ECO:0000256" key="4">
    <source>
        <dbReference type="ARBA" id="ARBA00022695"/>
    </source>
</evidence>
<evidence type="ECO:0000256" key="5">
    <source>
        <dbReference type="ARBA" id="ARBA00022932"/>
    </source>
</evidence>
<dbReference type="GO" id="GO:0003677">
    <property type="term" value="F:DNA binding"/>
    <property type="evidence" value="ECO:0007669"/>
    <property type="project" value="UniProtKB-KW"/>
</dbReference>
<evidence type="ECO:0000259" key="8">
    <source>
        <dbReference type="Pfam" id="PF00136"/>
    </source>
</evidence>
<keyword evidence="3" id="KW-0808">Transferase</keyword>
<dbReference type="AlphaFoldDB" id="A0A397T372"/>
<dbReference type="Pfam" id="PF00136">
    <property type="entry name" value="DNA_pol_B"/>
    <property type="match status" value="1"/>
</dbReference>
<dbReference type="PANTHER" id="PTHR10322:SF23">
    <property type="entry name" value="DNA POLYMERASE DELTA CATALYTIC SUBUNIT"/>
    <property type="match status" value="1"/>
</dbReference>
<dbReference type="InterPro" id="IPR043502">
    <property type="entry name" value="DNA/RNA_pol_sf"/>
</dbReference>
<reference evidence="9 10" key="1">
    <citation type="submission" date="2018-06" db="EMBL/GenBank/DDBJ databases">
        <title>Comparative genomics reveals the genomic features of Rhizophagus irregularis, R. cerebriforme, R. diaphanum and Gigaspora rosea, and their symbiotic lifestyle signature.</title>
        <authorList>
            <person name="Morin E."/>
            <person name="San Clemente H."/>
            <person name="Chen E.C.H."/>
            <person name="De La Providencia I."/>
            <person name="Hainaut M."/>
            <person name="Kuo A."/>
            <person name="Kohler A."/>
            <person name="Murat C."/>
            <person name="Tang N."/>
            <person name="Roy S."/>
            <person name="Loubradou J."/>
            <person name="Henrissat B."/>
            <person name="Grigoriev I.V."/>
            <person name="Corradi N."/>
            <person name="Roux C."/>
            <person name="Martin F.M."/>
        </authorList>
    </citation>
    <scope>NUCLEOTIDE SEQUENCE [LARGE SCALE GENOMIC DNA]</scope>
    <source>
        <strain evidence="9 10">DAOM 227022</strain>
    </source>
</reference>
<dbReference type="InterPro" id="IPR023211">
    <property type="entry name" value="DNA_pol_palm_dom_sf"/>
</dbReference>
<protein>
    <recommendedName>
        <fullName evidence="2">DNA-directed DNA polymerase</fullName>
        <ecNumber evidence="2">2.7.7.7</ecNumber>
    </recommendedName>
</protein>
<dbReference type="Gene3D" id="3.90.1600.10">
    <property type="entry name" value="Palm domain of DNA polymerase"/>
    <property type="match status" value="1"/>
</dbReference>
<evidence type="ECO:0000313" key="9">
    <source>
        <dbReference type="EMBL" id="RIA89591.1"/>
    </source>
</evidence>
<name>A0A397T372_9GLOM</name>
<dbReference type="InterPro" id="IPR006172">
    <property type="entry name" value="DNA-dir_DNA_pol_B"/>
</dbReference>
<dbReference type="InterPro" id="IPR050240">
    <property type="entry name" value="DNA_pol_type-B"/>
</dbReference>
<keyword evidence="5" id="KW-0239">DNA-directed DNA polymerase</keyword>
<dbReference type="SUPFAM" id="SSF56672">
    <property type="entry name" value="DNA/RNA polymerases"/>
    <property type="match status" value="1"/>
</dbReference>
<comment type="similarity">
    <text evidence="1">Belongs to the DNA polymerase type-B family.</text>
</comment>
<organism evidence="9 10">
    <name type="scientific">Glomus cerebriforme</name>
    <dbReference type="NCBI Taxonomy" id="658196"/>
    <lineage>
        <taxon>Eukaryota</taxon>
        <taxon>Fungi</taxon>
        <taxon>Fungi incertae sedis</taxon>
        <taxon>Mucoromycota</taxon>
        <taxon>Glomeromycotina</taxon>
        <taxon>Glomeromycetes</taxon>
        <taxon>Glomerales</taxon>
        <taxon>Glomeraceae</taxon>
        <taxon>Glomus</taxon>
    </lineage>
</organism>
<dbReference type="PANTHER" id="PTHR10322">
    <property type="entry name" value="DNA POLYMERASE CATALYTIC SUBUNIT"/>
    <property type="match status" value="1"/>
</dbReference>
<accession>A0A397T372</accession>
<feature type="domain" description="DNA-directed DNA polymerase family B multifunctional" evidence="8">
    <location>
        <begin position="284"/>
        <end position="460"/>
    </location>
</feature>
<comment type="caution">
    <text evidence="9">The sequence shown here is derived from an EMBL/GenBank/DDBJ whole genome shotgun (WGS) entry which is preliminary data.</text>
</comment>
<evidence type="ECO:0000256" key="1">
    <source>
        <dbReference type="ARBA" id="ARBA00005755"/>
    </source>
</evidence>
<dbReference type="EMBL" id="QKYT01000213">
    <property type="protein sequence ID" value="RIA89591.1"/>
    <property type="molecule type" value="Genomic_DNA"/>
</dbReference>
<dbReference type="EC" id="2.7.7.7" evidence="2"/>
<keyword evidence="6" id="KW-0238">DNA-binding</keyword>
<evidence type="ECO:0000256" key="2">
    <source>
        <dbReference type="ARBA" id="ARBA00012417"/>
    </source>
</evidence>
<dbReference type="SMART" id="SM00486">
    <property type="entry name" value="POLBc"/>
    <property type="match status" value="1"/>
</dbReference>
<gene>
    <name evidence="9" type="ORF">C1645_824591</name>
</gene>
<dbReference type="OrthoDB" id="6755010at2759"/>
<dbReference type="GO" id="GO:0000166">
    <property type="term" value="F:nucleotide binding"/>
    <property type="evidence" value="ECO:0007669"/>
    <property type="project" value="InterPro"/>
</dbReference>
<keyword evidence="4" id="KW-0548">Nucleotidyltransferase</keyword>
<evidence type="ECO:0000256" key="3">
    <source>
        <dbReference type="ARBA" id="ARBA00022679"/>
    </source>
</evidence>